<dbReference type="Proteomes" id="UP001416858">
    <property type="component" value="Unassembled WGS sequence"/>
</dbReference>
<evidence type="ECO:0000313" key="2">
    <source>
        <dbReference type="EMBL" id="GAA5506725.1"/>
    </source>
</evidence>
<accession>A0ABP9VQ23</accession>
<feature type="region of interest" description="Disordered" evidence="1">
    <location>
        <begin position="65"/>
        <end position="156"/>
    </location>
</feature>
<evidence type="ECO:0000256" key="1">
    <source>
        <dbReference type="SAM" id="MobiDB-lite"/>
    </source>
</evidence>
<gene>
    <name evidence="2" type="ORF">Rcae01_02178</name>
</gene>
<sequence length="156" mass="17377">MNDAFVKSQWQILCDDLRRCADAIAVSEADAKEFARQSETFANQEPPERYPDLLKRTAEAAELAVQWQQRRDDQLAAGNDSAQNKQARDQVSRSEPARDATARDATARDATARDEVSRFGTADERATHEHEEAMIDEASDESFPASDPPSFSHAHA</sequence>
<name>A0ABP9VQ23_9BACT</name>
<keyword evidence="3" id="KW-1185">Reference proteome</keyword>
<feature type="compositionally biased region" description="Basic and acidic residues" evidence="1">
    <location>
        <begin position="86"/>
        <end position="133"/>
    </location>
</feature>
<proteinExistence type="predicted"/>
<organism evidence="2 3">
    <name type="scientific">Novipirellula caenicola</name>
    <dbReference type="NCBI Taxonomy" id="1536901"/>
    <lineage>
        <taxon>Bacteria</taxon>
        <taxon>Pseudomonadati</taxon>
        <taxon>Planctomycetota</taxon>
        <taxon>Planctomycetia</taxon>
        <taxon>Pirellulales</taxon>
        <taxon>Pirellulaceae</taxon>
        <taxon>Novipirellula</taxon>
    </lineage>
</organism>
<reference evidence="2 3" key="1">
    <citation type="submission" date="2024-02" db="EMBL/GenBank/DDBJ databases">
        <title>Rhodopirellula caenicola NBRC 110016.</title>
        <authorList>
            <person name="Ichikawa N."/>
            <person name="Katano-Makiyama Y."/>
            <person name="Hidaka K."/>
        </authorList>
    </citation>
    <scope>NUCLEOTIDE SEQUENCE [LARGE SCALE GENOMIC DNA]</scope>
    <source>
        <strain evidence="2 3">NBRC 110016</strain>
    </source>
</reference>
<protein>
    <submittedName>
        <fullName evidence="2">Uncharacterized protein</fullName>
    </submittedName>
</protein>
<dbReference type="EMBL" id="BAABRO010000004">
    <property type="protein sequence ID" value="GAA5506725.1"/>
    <property type="molecule type" value="Genomic_DNA"/>
</dbReference>
<comment type="caution">
    <text evidence="2">The sequence shown here is derived from an EMBL/GenBank/DDBJ whole genome shotgun (WGS) entry which is preliminary data.</text>
</comment>
<evidence type="ECO:0000313" key="3">
    <source>
        <dbReference type="Proteomes" id="UP001416858"/>
    </source>
</evidence>